<evidence type="ECO:0000256" key="2">
    <source>
        <dbReference type="ARBA" id="ARBA00022679"/>
    </source>
</evidence>
<protein>
    <submittedName>
        <fullName evidence="6">Hexosyltransferase</fullName>
        <ecNumber evidence="6">2.4.1.-</ecNumber>
    </submittedName>
</protein>
<keyword evidence="4" id="KW-1015">Disulfide bond</keyword>
<keyword evidence="6" id="KW-0328">Glycosyltransferase</keyword>
<evidence type="ECO:0000256" key="4">
    <source>
        <dbReference type="ARBA" id="ARBA00023157"/>
    </source>
</evidence>
<comment type="subcellular location">
    <subcellularLocation>
        <location evidence="1">Membrane</location>
    </subcellularLocation>
</comment>
<comment type="caution">
    <text evidence="6">The sequence shown here is derived from an EMBL/GenBank/DDBJ whole genome shotgun (WGS) entry which is preliminary data.</text>
</comment>
<dbReference type="GeneID" id="40333328"/>
<dbReference type="GO" id="GO:0016757">
    <property type="term" value="F:glycosyltransferase activity"/>
    <property type="evidence" value="ECO:0007669"/>
    <property type="project" value="UniProtKB-KW"/>
</dbReference>
<dbReference type="InterPro" id="IPR015338">
    <property type="entry name" value="GT64_dom"/>
</dbReference>
<dbReference type="InterPro" id="IPR004263">
    <property type="entry name" value="Exostosin"/>
</dbReference>
<dbReference type="PANTHER" id="PTHR48261:SF2">
    <property type="entry name" value="ACETYLGLUCOSAMINYLTRANSFERASE"/>
    <property type="match status" value="1"/>
</dbReference>
<evidence type="ECO:0000313" key="7">
    <source>
        <dbReference type="Proteomes" id="UP000283634"/>
    </source>
</evidence>
<reference evidence="6 7" key="1">
    <citation type="journal article" date="2018" name="BMC Genomics">
        <title>Genomic comparison of Trypanosoma conorhini and Trypanosoma rangeli to Trypanosoma cruzi strains of high and low virulence.</title>
        <authorList>
            <person name="Bradwell K.R."/>
            <person name="Koparde V.N."/>
            <person name="Matveyev A.V."/>
            <person name="Serrano M.G."/>
            <person name="Alves J.M."/>
            <person name="Parikh H."/>
            <person name="Huang B."/>
            <person name="Lee V."/>
            <person name="Espinosa-Alvarez O."/>
            <person name="Ortiz P.A."/>
            <person name="Costa-Martins A.G."/>
            <person name="Teixeira M.M."/>
            <person name="Buck G.A."/>
        </authorList>
    </citation>
    <scope>NUCLEOTIDE SEQUENCE [LARGE SCALE GENOMIC DNA]</scope>
    <source>
        <strain evidence="6 7">AM80</strain>
    </source>
</reference>
<gene>
    <name evidence="6" type="ORF">TraAM80_09395</name>
</gene>
<name>A0A422MWJ3_TRYRA</name>
<dbReference type="GO" id="GO:0016020">
    <property type="term" value="C:membrane"/>
    <property type="evidence" value="ECO:0007669"/>
    <property type="project" value="UniProtKB-SubCell"/>
</dbReference>
<dbReference type="Proteomes" id="UP000283634">
    <property type="component" value="Unassembled WGS sequence"/>
</dbReference>
<keyword evidence="3" id="KW-0472">Membrane</keyword>
<evidence type="ECO:0000256" key="1">
    <source>
        <dbReference type="ARBA" id="ARBA00004370"/>
    </source>
</evidence>
<dbReference type="PANTHER" id="PTHR48261">
    <property type="entry name" value="ACETYLGLUCOSAMINYLTRANSFERASE"/>
    <property type="match status" value="1"/>
</dbReference>
<dbReference type="Gene3D" id="3.90.550.10">
    <property type="entry name" value="Spore Coat Polysaccharide Biosynthesis Protein SpsA, Chain A"/>
    <property type="match status" value="1"/>
</dbReference>
<dbReference type="OrthoDB" id="5954868at2759"/>
<evidence type="ECO:0000313" key="6">
    <source>
        <dbReference type="EMBL" id="RNE97549.1"/>
    </source>
</evidence>
<dbReference type="EC" id="2.4.1.-" evidence="6"/>
<feature type="domain" description="Glycosyl transferase 64" evidence="5">
    <location>
        <begin position="68"/>
        <end position="302"/>
    </location>
</feature>
<dbReference type="AlphaFoldDB" id="A0A422MWJ3"/>
<organism evidence="6 7">
    <name type="scientific">Trypanosoma rangeli</name>
    <dbReference type="NCBI Taxonomy" id="5698"/>
    <lineage>
        <taxon>Eukaryota</taxon>
        <taxon>Discoba</taxon>
        <taxon>Euglenozoa</taxon>
        <taxon>Kinetoplastea</taxon>
        <taxon>Metakinetoplastina</taxon>
        <taxon>Trypanosomatida</taxon>
        <taxon>Trypanosomatidae</taxon>
        <taxon>Trypanosoma</taxon>
        <taxon>Herpetosoma</taxon>
    </lineage>
</organism>
<keyword evidence="7" id="KW-1185">Reference proteome</keyword>
<evidence type="ECO:0000256" key="3">
    <source>
        <dbReference type="ARBA" id="ARBA00023136"/>
    </source>
</evidence>
<proteinExistence type="predicted"/>
<dbReference type="EMBL" id="MKGL01000550">
    <property type="protein sequence ID" value="RNE97549.1"/>
    <property type="molecule type" value="Genomic_DNA"/>
</dbReference>
<sequence length="388" mass="44410">MQQRRLYPWCRSRLRLVIAILVAFLFFSLPLVIWRSQCDDGAVISSPFTRSQERFPSAFKDDIHRDSLTIVMMSYPMTKRLHRLLQILRSILYDWPKDEGIVHEVLLVWNGAEQTIPHELLKLKFMYDTRHRSAYRGRGHAPHLRLIPQKLNSMANRWLIYPILRTDAVLNIDDDVDMSYAAARCLFSIWLQTPYSLVATDVRAIVDCVATAEHCKYGGPFDYMARERLPGIGLSYNIALPRALLVSRMYYMTFAESFHRVVQVPSQPTLTTFTSTQQDSLDRIVQELLCDDIAFNYAAANASIHFSRSAGTHFRSQRPIKAIPLLVKASVTSFPESNAAGALTLGHGMKLKRRECAKRLSILFSSDGGRTPFRLQHQIWQATCTVSK</sequence>
<dbReference type="OMA" id="FDYMARE"/>
<dbReference type="Pfam" id="PF09258">
    <property type="entry name" value="Glyco_transf_64"/>
    <property type="match status" value="1"/>
</dbReference>
<keyword evidence="2 6" id="KW-0808">Transferase</keyword>
<dbReference type="RefSeq" id="XP_029234181.1">
    <property type="nucleotide sequence ID" value="XM_029386081.1"/>
</dbReference>
<evidence type="ECO:0000259" key="5">
    <source>
        <dbReference type="Pfam" id="PF09258"/>
    </source>
</evidence>
<dbReference type="InterPro" id="IPR029044">
    <property type="entry name" value="Nucleotide-diphossugar_trans"/>
</dbReference>
<accession>A0A422MWJ3</accession>